<feature type="compositionally biased region" description="Low complexity" evidence="1">
    <location>
        <begin position="167"/>
        <end position="177"/>
    </location>
</feature>
<organism evidence="3 4">
    <name type="scientific">Drechslerella dactyloides</name>
    <name type="common">Nematode-trapping fungus</name>
    <name type="synonym">Arthrobotrys dactyloides</name>
    <dbReference type="NCBI Taxonomy" id="74499"/>
    <lineage>
        <taxon>Eukaryota</taxon>
        <taxon>Fungi</taxon>
        <taxon>Dikarya</taxon>
        <taxon>Ascomycota</taxon>
        <taxon>Pezizomycotina</taxon>
        <taxon>Orbiliomycetes</taxon>
        <taxon>Orbiliales</taxon>
        <taxon>Orbiliaceae</taxon>
        <taxon>Drechslerella</taxon>
    </lineage>
</organism>
<name>A0AAD6NFJ1_DREDA</name>
<evidence type="ECO:0000256" key="1">
    <source>
        <dbReference type="SAM" id="MobiDB-lite"/>
    </source>
</evidence>
<dbReference type="Proteomes" id="UP001221413">
    <property type="component" value="Unassembled WGS sequence"/>
</dbReference>
<accession>A0AAD6NFJ1</accession>
<feature type="transmembrane region" description="Helical" evidence="2">
    <location>
        <begin position="12"/>
        <end position="34"/>
    </location>
</feature>
<evidence type="ECO:0000256" key="2">
    <source>
        <dbReference type="SAM" id="Phobius"/>
    </source>
</evidence>
<feature type="region of interest" description="Disordered" evidence="1">
    <location>
        <begin position="217"/>
        <end position="432"/>
    </location>
</feature>
<sequence length="432" mass="47372">MPFTGLPEGAKYAIIGCLLGAGAILLFLMTYMWLRRRKVNTEWRTTDEKTIEEVVIFDSKSELDLPRTKRLTISGPLKALELEEEYKRTASMIPARGVARLHPSMLPIHVERDERERGPSVLKNVPKAVHLRPPVEPKPAKIHERNRTGPNVNVPTPKPASKPTPAPTAAARAAQAAAAIPIDSPSIYSPIELPDDAMQNPFQSLHEQLADISNALNTSLDTPLGSPTDDDPSYVRAPRLYEPPSMAFGHPELPQPPSTPRRKSKSVGRKRSVSVQDTAALLRMSSASAASSRRRSRRGDRSSTQSEWMDTLTIIDDGHDLSSQLSGSSISDSELFPQETQSEPEPDTKSEPESHPAGSSSQHLLVPRASTKRSRSPKQLPRNRTLLGGTMTSNNTAWNNTVIAEQMASIKYSTRRSKSPPKGPGSDKSDGW</sequence>
<evidence type="ECO:0000313" key="3">
    <source>
        <dbReference type="EMBL" id="KAJ6257606.1"/>
    </source>
</evidence>
<keyword evidence="2" id="KW-0812">Transmembrane</keyword>
<gene>
    <name evidence="3" type="ORF">Dda_7392</name>
</gene>
<keyword evidence="2" id="KW-1133">Transmembrane helix</keyword>
<feature type="region of interest" description="Disordered" evidence="1">
    <location>
        <begin position="130"/>
        <end position="177"/>
    </location>
</feature>
<evidence type="ECO:0000313" key="4">
    <source>
        <dbReference type="Proteomes" id="UP001221413"/>
    </source>
</evidence>
<protein>
    <submittedName>
        <fullName evidence="3">Uncharacterized protein</fullName>
    </submittedName>
</protein>
<feature type="compositionally biased region" description="Basic and acidic residues" evidence="1">
    <location>
        <begin position="133"/>
        <end position="147"/>
    </location>
</feature>
<feature type="compositionally biased region" description="Pro residues" evidence="1">
    <location>
        <begin position="156"/>
        <end position="166"/>
    </location>
</feature>
<dbReference type="AlphaFoldDB" id="A0AAD6NFJ1"/>
<keyword evidence="4" id="KW-1185">Reference proteome</keyword>
<keyword evidence="2" id="KW-0472">Membrane</keyword>
<feature type="compositionally biased region" description="Polar residues" evidence="1">
    <location>
        <begin position="390"/>
        <end position="403"/>
    </location>
</feature>
<comment type="caution">
    <text evidence="3">The sequence shown here is derived from an EMBL/GenBank/DDBJ whole genome shotgun (WGS) entry which is preliminary data.</text>
</comment>
<reference evidence="3" key="1">
    <citation type="submission" date="2023-01" db="EMBL/GenBank/DDBJ databases">
        <title>The chitinases involved in constricting ring structure development in the nematode-trapping fungus Drechslerella dactyloides.</title>
        <authorList>
            <person name="Wang R."/>
            <person name="Zhang L."/>
            <person name="Tang P."/>
            <person name="Li S."/>
            <person name="Liang L."/>
        </authorList>
    </citation>
    <scope>NUCLEOTIDE SEQUENCE</scope>
    <source>
        <strain evidence="3">YMF1.00031</strain>
    </source>
</reference>
<feature type="compositionally biased region" description="Low complexity" evidence="1">
    <location>
        <begin position="321"/>
        <end position="333"/>
    </location>
</feature>
<dbReference type="EMBL" id="JAQGDS010000010">
    <property type="protein sequence ID" value="KAJ6257606.1"/>
    <property type="molecule type" value="Genomic_DNA"/>
</dbReference>
<feature type="compositionally biased region" description="Basic residues" evidence="1">
    <location>
        <begin position="260"/>
        <end position="272"/>
    </location>
</feature>
<feature type="compositionally biased region" description="Low complexity" evidence="1">
    <location>
        <begin position="273"/>
        <end position="291"/>
    </location>
</feature>
<proteinExistence type="predicted"/>